<keyword evidence="2" id="KW-1185">Reference proteome</keyword>
<dbReference type="AlphaFoldDB" id="A0A9N9F420"/>
<dbReference type="EMBL" id="CAJVPI010000252">
    <property type="protein sequence ID" value="CAG8508416.1"/>
    <property type="molecule type" value="Genomic_DNA"/>
</dbReference>
<sequence length="200" mass="23143">MQQMINETSGIKVAVAWVAFIKRVLLKRDSKRRRLAEKQVIRETRVTGAEVEAFRKNLERITFKGLLEMHRKRGNMTDNSGSGWNVREDPKGHHYQDDAMFSSGLVTTIKNIRNRSPNAIIIYEASMIIRDAMERKSHWISCQLGVIALSLDDIHRQNLIVRGMVGSGRQDYRIDGHIGGQDCLRLCIFLTRGWTYYFIY</sequence>
<protein>
    <submittedName>
        <fullName evidence="1">6128_t:CDS:1</fullName>
    </submittedName>
</protein>
<dbReference type="OrthoDB" id="630188at2759"/>
<gene>
    <name evidence="1" type="ORF">PBRASI_LOCUS2981</name>
</gene>
<name>A0A9N9F420_9GLOM</name>
<evidence type="ECO:0000313" key="2">
    <source>
        <dbReference type="Proteomes" id="UP000789739"/>
    </source>
</evidence>
<comment type="caution">
    <text evidence="1">The sequence shown here is derived from an EMBL/GenBank/DDBJ whole genome shotgun (WGS) entry which is preliminary data.</text>
</comment>
<dbReference type="Proteomes" id="UP000789739">
    <property type="component" value="Unassembled WGS sequence"/>
</dbReference>
<proteinExistence type="predicted"/>
<evidence type="ECO:0000313" key="1">
    <source>
        <dbReference type="EMBL" id="CAG8508416.1"/>
    </source>
</evidence>
<organism evidence="1 2">
    <name type="scientific">Paraglomus brasilianum</name>
    <dbReference type="NCBI Taxonomy" id="144538"/>
    <lineage>
        <taxon>Eukaryota</taxon>
        <taxon>Fungi</taxon>
        <taxon>Fungi incertae sedis</taxon>
        <taxon>Mucoromycota</taxon>
        <taxon>Glomeromycotina</taxon>
        <taxon>Glomeromycetes</taxon>
        <taxon>Paraglomerales</taxon>
        <taxon>Paraglomeraceae</taxon>
        <taxon>Paraglomus</taxon>
    </lineage>
</organism>
<reference evidence="1" key="1">
    <citation type="submission" date="2021-06" db="EMBL/GenBank/DDBJ databases">
        <authorList>
            <person name="Kallberg Y."/>
            <person name="Tangrot J."/>
            <person name="Rosling A."/>
        </authorList>
    </citation>
    <scope>NUCLEOTIDE SEQUENCE</scope>
    <source>
        <strain evidence="1">BR232B</strain>
    </source>
</reference>
<accession>A0A9N9F420</accession>